<protein>
    <recommendedName>
        <fullName evidence="7">Protein AATF</fullName>
    </recommendedName>
</protein>
<accession>A0A553NEZ8</accession>
<dbReference type="GO" id="GO:0005730">
    <property type="term" value="C:nucleolus"/>
    <property type="evidence" value="ECO:0007669"/>
    <property type="project" value="TreeGrafter"/>
</dbReference>
<feature type="compositionally biased region" description="Basic and acidic residues" evidence="2">
    <location>
        <begin position="111"/>
        <end position="126"/>
    </location>
</feature>
<feature type="domain" description="AATF leucine zipper-containing" evidence="4">
    <location>
        <begin position="250"/>
        <end position="386"/>
    </location>
</feature>
<dbReference type="AlphaFoldDB" id="A0A553NEZ8"/>
<dbReference type="InterPro" id="IPR025160">
    <property type="entry name" value="AATF"/>
</dbReference>
<feature type="compositionally biased region" description="Low complexity" evidence="2">
    <location>
        <begin position="46"/>
        <end position="55"/>
    </location>
</feature>
<dbReference type="InterPro" id="IPR012617">
    <property type="entry name" value="AATF_C"/>
</dbReference>
<comment type="caution">
    <text evidence="5">The sequence shown here is derived from an EMBL/GenBank/DDBJ whole genome shotgun (WGS) entry which is preliminary data.</text>
</comment>
<sequence length="558" mass="63420">MPRLRPKRKGLQAQIDNVVAPKLRDNLADIEEDEAVSKAKVVGQASDSGDGSSGSDLEEADFDYEFAQAPSSLRRKAAPSLAQLDPKYRGLKVSRRALKQGRGDGQSTLTVDEKEHDQADWGHMFDESGEDEGEDEDEEEEGKPDESEEDQDGEDQDEEEGGGGGGGFTFDQDMDFNKFGSMMDYEDKNVEDKDDLEEDDDDKEENDSDKDSDEEELDDDNDEDDNEDLEEENKPSGPISTMSSQNLDKEVAKGRAIQNQMKIWESLLEVRIQLQKALGKINQYPQPSSWPLFQAAGDDQYREDIHATQKCLDGVMDEILYLEDEIIQNNPNACQALKRPISQENNDDPTSVEPKPKMSKQDRDLQVRFERLIPMRNEVIEKWNDKTRLASGVVKSKSFAGFETSTLKQIEHLLLDKPRLIKRTQVRRSAYQILGTSPDESHDSADIDKGHPSNVEIFDDDDFYHQLLKEFIDRKASSVTDPHQLGQHWLQIQKMRSKMKRKVDTKASKGRKTRYDIHAKLVNFMAPIYTQSWKDESKNELYASLFGAKNGPSKLLKE</sequence>
<evidence type="ECO:0000259" key="3">
    <source>
        <dbReference type="Pfam" id="PF08164"/>
    </source>
</evidence>
<dbReference type="Proteomes" id="UP000318571">
    <property type="component" value="Chromosome 10"/>
</dbReference>
<comment type="similarity">
    <text evidence="1">Belongs to the AATF family.</text>
</comment>
<reference evidence="5 6" key="1">
    <citation type="journal article" date="2018" name="Nat. Ecol. Evol.">
        <title>Genomic signatures of mitonuclear coevolution across populations of Tigriopus californicus.</title>
        <authorList>
            <person name="Barreto F.S."/>
            <person name="Watson E.T."/>
            <person name="Lima T.G."/>
            <person name="Willett C.S."/>
            <person name="Edmands S."/>
            <person name="Li W."/>
            <person name="Burton R.S."/>
        </authorList>
    </citation>
    <scope>NUCLEOTIDE SEQUENCE [LARGE SCALE GENOMIC DNA]</scope>
    <source>
        <strain evidence="5 6">San Diego</strain>
    </source>
</reference>
<evidence type="ECO:0000259" key="4">
    <source>
        <dbReference type="Pfam" id="PF13339"/>
    </source>
</evidence>
<feature type="region of interest" description="Disordered" evidence="2">
    <location>
        <begin position="35"/>
        <end position="245"/>
    </location>
</feature>
<proteinExistence type="inferred from homology"/>
<feature type="compositionally biased region" description="Acidic residues" evidence="2">
    <location>
        <begin position="127"/>
        <end position="161"/>
    </location>
</feature>
<gene>
    <name evidence="5" type="ORF">TCAL_03594</name>
</gene>
<dbReference type="GO" id="GO:0006357">
    <property type="term" value="P:regulation of transcription by RNA polymerase II"/>
    <property type="evidence" value="ECO:0007669"/>
    <property type="project" value="TreeGrafter"/>
</dbReference>
<keyword evidence="6" id="KW-1185">Reference proteome</keyword>
<evidence type="ECO:0000256" key="2">
    <source>
        <dbReference type="SAM" id="MobiDB-lite"/>
    </source>
</evidence>
<evidence type="ECO:0000313" key="6">
    <source>
        <dbReference type="Proteomes" id="UP000318571"/>
    </source>
</evidence>
<feature type="region of interest" description="Disordered" evidence="2">
    <location>
        <begin position="338"/>
        <end position="361"/>
    </location>
</feature>
<dbReference type="Pfam" id="PF13339">
    <property type="entry name" value="AATF-Che1"/>
    <property type="match status" value="1"/>
</dbReference>
<evidence type="ECO:0000313" key="5">
    <source>
        <dbReference type="EMBL" id="TRY63985.1"/>
    </source>
</evidence>
<dbReference type="PANTHER" id="PTHR15565">
    <property type="entry name" value="AATF PROTEIN APOPTOSIS ANTAGONIZING TRANSCRIPTION FACTOR"/>
    <property type="match status" value="1"/>
</dbReference>
<dbReference type="OMA" id="INFMAPN"/>
<dbReference type="PANTHER" id="PTHR15565:SF0">
    <property type="entry name" value="PROTEIN AATF"/>
    <property type="match status" value="1"/>
</dbReference>
<dbReference type="STRING" id="6832.A0A553NEZ8"/>
<name>A0A553NEZ8_TIGCA</name>
<evidence type="ECO:0008006" key="7">
    <source>
        <dbReference type="Google" id="ProtNLM"/>
    </source>
</evidence>
<feature type="domain" description="Apoptosis-antagonizing transcription factor C-terminal" evidence="3">
    <location>
        <begin position="464"/>
        <end position="546"/>
    </location>
</feature>
<evidence type="ECO:0000256" key="1">
    <source>
        <dbReference type="ARBA" id="ARBA00008966"/>
    </source>
</evidence>
<dbReference type="EMBL" id="VCGU01000458">
    <property type="protein sequence ID" value="TRY63985.1"/>
    <property type="molecule type" value="Genomic_DNA"/>
</dbReference>
<dbReference type="Pfam" id="PF08164">
    <property type="entry name" value="TRAUB"/>
    <property type="match status" value="1"/>
</dbReference>
<feature type="compositionally biased region" description="Basic residues" evidence="2">
    <location>
        <begin position="89"/>
        <end position="99"/>
    </location>
</feature>
<feature type="compositionally biased region" description="Acidic residues" evidence="2">
    <location>
        <begin position="192"/>
        <end position="231"/>
    </location>
</feature>
<organism evidence="5 6">
    <name type="scientific">Tigriopus californicus</name>
    <name type="common">Marine copepod</name>
    <dbReference type="NCBI Taxonomy" id="6832"/>
    <lineage>
        <taxon>Eukaryota</taxon>
        <taxon>Metazoa</taxon>
        <taxon>Ecdysozoa</taxon>
        <taxon>Arthropoda</taxon>
        <taxon>Crustacea</taxon>
        <taxon>Multicrustacea</taxon>
        <taxon>Hexanauplia</taxon>
        <taxon>Copepoda</taxon>
        <taxon>Harpacticoida</taxon>
        <taxon>Harpacticidae</taxon>
        <taxon>Tigriopus</taxon>
    </lineage>
</organism>
<dbReference type="InterPro" id="IPR039223">
    <property type="entry name" value="AATF/Bfr2"/>
</dbReference>